<keyword evidence="2" id="KW-1185">Reference proteome</keyword>
<gene>
    <name evidence="1" type="ORF">M9Y10_028626</name>
</gene>
<dbReference type="Gene3D" id="3.80.10.10">
    <property type="entry name" value="Ribonuclease Inhibitor"/>
    <property type="match status" value="1"/>
</dbReference>
<evidence type="ECO:0000313" key="1">
    <source>
        <dbReference type="EMBL" id="KAK8891417.1"/>
    </source>
</evidence>
<protein>
    <submittedName>
        <fullName evidence="1">Uncharacterized protein</fullName>
    </submittedName>
</protein>
<name>A0ABR2KKL5_9EUKA</name>
<comment type="caution">
    <text evidence="1">The sequence shown here is derived from an EMBL/GenBank/DDBJ whole genome shotgun (WGS) entry which is preliminary data.</text>
</comment>
<dbReference type="InterPro" id="IPR032675">
    <property type="entry name" value="LRR_dom_sf"/>
</dbReference>
<accession>A0ABR2KKL5</accession>
<organism evidence="1 2">
    <name type="scientific">Tritrichomonas musculus</name>
    <dbReference type="NCBI Taxonomy" id="1915356"/>
    <lineage>
        <taxon>Eukaryota</taxon>
        <taxon>Metamonada</taxon>
        <taxon>Parabasalia</taxon>
        <taxon>Tritrichomonadida</taxon>
        <taxon>Tritrichomonadidae</taxon>
        <taxon>Tritrichomonas</taxon>
    </lineage>
</organism>
<reference evidence="1 2" key="1">
    <citation type="submission" date="2024-04" db="EMBL/GenBank/DDBJ databases">
        <title>Tritrichomonas musculus Genome.</title>
        <authorList>
            <person name="Alves-Ferreira E."/>
            <person name="Grigg M."/>
            <person name="Lorenzi H."/>
            <person name="Galac M."/>
        </authorList>
    </citation>
    <scope>NUCLEOTIDE SEQUENCE [LARGE SCALE GENOMIC DNA]</scope>
    <source>
        <strain evidence="1 2">EAF2021</strain>
    </source>
</reference>
<proteinExistence type="predicted"/>
<dbReference type="Proteomes" id="UP001470230">
    <property type="component" value="Unassembled WGS sequence"/>
</dbReference>
<evidence type="ECO:0000313" key="2">
    <source>
        <dbReference type="Proteomes" id="UP001470230"/>
    </source>
</evidence>
<sequence length="173" mass="19958">MISVTQENFTFYINKQEETALLIKCQVSTGSLVIPSYAQFQDKNYKVISIEKDAFSGNFDSITFSPDSEVKIFKDGAFSRSIIKKLEIPPKLETLGVYIYNSYCKSINSIEDIELSPQNQHFQYFYEKVLVGKDSYGKDAIFYIRPDVKEVHIPPCIQVLKKIIKVTQSEKWK</sequence>
<dbReference type="EMBL" id="JAPFFF010000004">
    <property type="protein sequence ID" value="KAK8891417.1"/>
    <property type="molecule type" value="Genomic_DNA"/>
</dbReference>